<dbReference type="Pfam" id="PF17092">
    <property type="entry name" value="PCB_OB"/>
    <property type="match status" value="1"/>
</dbReference>
<dbReference type="InterPro" id="IPR031376">
    <property type="entry name" value="PCB_OB"/>
</dbReference>
<feature type="domain" description="Glycosyl transferase family 51" evidence="31">
    <location>
        <begin position="55"/>
        <end position="229"/>
    </location>
</feature>
<evidence type="ECO:0000259" key="31">
    <source>
        <dbReference type="Pfam" id="PF00912"/>
    </source>
</evidence>
<evidence type="ECO:0000256" key="26">
    <source>
        <dbReference type="ARBA" id="ARBA00049902"/>
    </source>
</evidence>
<comment type="similarity">
    <text evidence="4">In the C-terminal section; belongs to the transpeptidase family.</text>
</comment>
<dbReference type="InterPro" id="IPR001460">
    <property type="entry name" value="PCN-bd_Tpept"/>
</dbReference>
<evidence type="ECO:0000256" key="1">
    <source>
        <dbReference type="ARBA" id="ARBA00002624"/>
    </source>
</evidence>
<dbReference type="GO" id="GO:0009002">
    <property type="term" value="F:serine-type D-Ala-D-Ala carboxypeptidase activity"/>
    <property type="evidence" value="ECO:0007669"/>
    <property type="project" value="UniProtKB-EC"/>
</dbReference>
<dbReference type="Pfam" id="PF00912">
    <property type="entry name" value="Transgly"/>
    <property type="match status" value="1"/>
</dbReference>
<keyword evidence="34" id="KW-1185">Reference proteome</keyword>
<dbReference type="InterPro" id="IPR023346">
    <property type="entry name" value="Lysozyme-like_dom_sf"/>
</dbReference>
<comment type="pathway">
    <text evidence="3">Cell wall biogenesis; peptidoglycan biosynthesis.</text>
</comment>
<dbReference type="InterPro" id="IPR012338">
    <property type="entry name" value="Beta-lactam/transpept-like"/>
</dbReference>
<keyword evidence="21" id="KW-0046">Antibiotic resistance</keyword>
<dbReference type="EMBL" id="JACNEP010000021">
    <property type="protein sequence ID" value="MBC3767620.1"/>
    <property type="molecule type" value="Genomic_DNA"/>
</dbReference>
<keyword evidence="12" id="KW-0328">Glycosyltransferase</keyword>
<dbReference type="GO" id="GO:0071555">
    <property type="term" value="P:cell wall organization"/>
    <property type="evidence" value="ECO:0007669"/>
    <property type="project" value="UniProtKB-KW"/>
</dbReference>
<feature type="region of interest" description="Disordered" evidence="28">
    <location>
        <begin position="856"/>
        <end position="879"/>
    </location>
</feature>
<keyword evidence="19 29" id="KW-1133">Transmembrane helix</keyword>
<keyword evidence="13" id="KW-0808">Transferase</keyword>
<feature type="transmembrane region" description="Helical" evidence="29">
    <location>
        <begin position="7"/>
        <end position="29"/>
    </location>
</feature>
<evidence type="ECO:0000256" key="10">
    <source>
        <dbReference type="ARBA" id="ARBA00022645"/>
    </source>
</evidence>
<protein>
    <recommendedName>
        <fullName evidence="7">Penicillin-binding protein 1A</fullName>
        <ecNumber evidence="25">2.4.99.28</ecNumber>
        <ecNumber evidence="6">3.4.16.4</ecNumber>
    </recommendedName>
</protein>
<name>A0A8J6IUI7_9ALTE</name>
<evidence type="ECO:0000256" key="7">
    <source>
        <dbReference type="ARBA" id="ARBA00018638"/>
    </source>
</evidence>
<feature type="domain" description="Penicillin-binding protein OB-like" evidence="32">
    <location>
        <begin position="361"/>
        <end position="462"/>
    </location>
</feature>
<evidence type="ECO:0000256" key="13">
    <source>
        <dbReference type="ARBA" id="ARBA00022679"/>
    </source>
</evidence>
<evidence type="ECO:0000256" key="3">
    <source>
        <dbReference type="ARBA" id="ARBA00004752"/>
    </source>
</evidence>
<evidence type="ECO:0000256" key="11">
    <source>
        <dbReference type="ARBA" id="ARBA00022670"/>
    </source>
</evidence>
<dbReference type="GO" id="GO:0008360">
    <property type="term" value="P:regulation of cell shape"/>
    <property type="evidence" value="ECO:0007669"/>
    <property type="project" value="UniProtKB-KW"/>
</dbReference>
<keyword evidence="14 29" id="KW-0812">Transmembrane</keyword>
<proteinExistence type="inferred from homology"/>
<evidence type="ECO:0000256" key="14">
    <source>
        <dbReference type="ARBA" id="ARBA00022692"/>
    </source>
</evidence>
<evidence type="ECO:0000259" key="30">
    <source>
        <dbReference type="Pfam" id="PF00905"/>
    </source>
</evidence>
<keyword evidence="22" id="KW-0511">Multifunctional enzyme</keyword>
<gene>
    <name evidence="33" type="ORF">H8B19_17200</name>
</gene>
<dbReference type="GO" id="GO:0005886">
    <property type="term" value="C:plasma membrane"/>
    <property type="evidence" value="ECO:0007669"/>
    <property type="project" value="UniProtKB-SubCell"/>
</dbReference>
<evidence type="ECO:0000256" key="25">
    <source>
        <dbReference type="ARBA" id="ARBA00044770"/>
    </source>
</evidence>
<dbReference type="RefSeq" id="WP_186508255.1">
    <property type="nucleotide sequence ID" value="NZ_JACNEP010000021.1"/>
</dbReference>
<dbReference type="EC" id="2.4.99.28" evidence="25"/>
<evidence type="ECO:0000256" key="29">
    <source>
        <dbReference type="SAM" id="Phobius"/>
    </source>
</evidence>
<evidence type="ECO:0000256" key="6">
    <source>
        <dbReference type="ARBA" id="ARBA00012448"/>
    </source>
</evidence>
<dbReference type="GO" id="GO:0009252">
    <property type="term" value="P:peptidoglycan biosynthetic process"/>
    <property type="evidence" value="ECO:0007669"/>
    <property type="project" value="UniProtKB-UniPathway"/>
</dbReference>
<dbReference type="GO" id="GO:0030288">
    <property type="term" value="C:outer membrane-bounded periplasmic space"/>
    <property type="evidence" value="ECO:0007669"/>
    <property type="project" value="TreeGrafter"/>
</dbReference>
<keyword evidence="8" id="KW-1003">Cell membrane</keyword>
<evidence type="ECO:0000256" key="9">
    <source>
        <dbReference type="ARBA" id="ARBA00022519"/>
    </source>
</evidence>
<comment type="catalytic activity">
    <reaction evidence="26">
        <text>[GlcNAc-(1-&gt;4)-Mur2Ac(oyl-L-Ala-gamma-D-Glu-L-Lys-D-Ala-D-Ala)](n)-di-trans,octa-cis-undecaprenyl diphosphate + beta-D-GlcNAc-(1-&gt;4)-Mur2Ac(oyl-L-Ala-gamma-D-Glu-L-Lys-D-Ala-D-Ala)-di-trans,octa-cis-undecaprenyl diphosphate = [GlcNAc-(1-&gt;4)-Mur2Ac(oyl-L-Ala-gamma-D-Glu-L-Lys-D-Ala-D-Ala)](n+1)-di-trans,octa-cis-undecaprenyl diphosphate + di-trans,octa-cis-undecaprenyl diphosphate + H(+)</text>
        <dbReference type="Rhea" id="RHEA:23708"/>
        <dbReference type="Rhea" id="RHEA-COMP:9602"/>
        <dbReference type="Rhea" id="RHEA-COMP:9603"/>
        <dbReference type="ChEBI" id="CHEBI:15378"/>
        <dbReference type="ChEBI" id="CHEBI:58405"/>
        <dbReference type="ChEBI" id="CHEBI:60033"/>
        <dbReference type="ChEBI" id="CHEBI:78435"/>
        <dbReference type="EC" id="2.4.99.28"/>
    </reaction>
</comment>
<reference evidence="33" key="1">
    <citation type="journal article" date="2018" name="Int. J. Syst. Evol. Microbiol.">
        <title>Neptunicella marina gen. nov., sp. nov., isolated from surface seawater.</title>
        <authorList>
            <person name="Liu X."/>
            <person name="Lai Q."/>
            <person name="Du Y."/>
            <person name="Zhang X."/>
            <person name="Liu Z."/>
            <person name="Sun F."/>
            <person name="Shao Z."/>
        </authorList>
    </citation>
    <scope>NUCLEOTIDE SEQUENCE</scope>
    <source>
        <strain evidence="33">S27-2</strain>
    </source>
</reference>
<evidence type="ECO:0000256" key="2">
    <source>
        <dbReference type="ARBA" id="ARBA00004249"/>
    </source>
</evidence>
<evidence type="ECO:0000313" key="34">
    <source>
        <dbReference type="Proteomes" id="UP000601768"/>
    </source>
</evidence>
<evidence type="ECO:0000313" key="33">
    <source>
        <dbReference type="EMBL" id="MBC3767620.1"/>
    </source>
</evidence>
<dbReference type="Gene3D" id="3.40.710.10">
    <property type="entry name" value="DD-peptidase/beta-lactamase superfamily"/>
    <property type="match status" value="2"/>
</dbReference>
<comment type="similarity">
    <text evidence="5">In the N-terminal section; belongs to the glycosyltransferase 51 family.</text>
</comment>
<dbReference type="AlphaFoldDB" id="A0A8J6IUI7"/>
<dbReference type="GO" id="GO:0046677">
    <property type="term" value="P:response to antibiotic"/>
    <property type="evidence" value="ECO:0007669"/>
    <property type="project" value="UniProtKB-KW"/>
</dbReference>
<keyword evidence="11" id="KW-0645">Protease</keyword>
<evidence type="ECO:0000259" key="32">
    <source>
        <dbReference type="Pfam" id="PF17092"/>
    </source>
</evidence>
<keyword evidence="18" id="KW-0573">Peptidoglycan synthesis</keyword>
<evidence type="ECO:0000256" key="16">
    <source>
        <dbReference type="ARBA" id="ARBA00022960"/>
    </source>
</evidence>
<evidence type="ECO:0000256" key="18">
    <source>
        <dbReference type="ARBA" id="ARBA00022984"/>
    </source>
</evidence>
<dbReference type="NCBIfam" id="TIGR02074">
    <property type="entry name" value="PBP_1a_fam"/>
    <property type="match status" value="1"/>
</dbReference>
<sequence>MKYFKPLFIAFLVSVVLGIATIAGFYIYLKPQLPSVEVLKDVHLQTPMKIYSHDGKLISQFGVKRRIPLTLDQIPQQLIDAVLATEDSRFYEHPGIDIIGVMRAAVNLIVTGEKGQGASTLTMQLARGFFLTREKAYIRKIKEIFIAWHMEQVLTKDEILALYLNKNELGHRAFGVGAAAQVYYGKNVQDLTLAEMATIAGLHQAPSILNPISHPQRSVARRRIVLLRMLDENYITREQYEQAVSAPVTAKLHGAEIELSAPYIADMAYHEMIDRYGKEEAETRGYSVYLTTPSNMQQYAQQAVVRNIHDYDERHGYRGPLKQLWEAPKVNAIETSKTQDSSFESETTSTEQSFVPDVIDTSYRWNEQQMQAALDDIQTYGPLVPAVVTETAQQSIKVFSQRGQHIEIDWDGLAWARPFINDARQGPDPEIATDIVTEGALIYIRKRDDDPSLWQLSQFPDVSSAFVSLNPKNGAIQALVGGYSFYQSQFNRATQAKRQVGSNIKPFIYSAALDSGYTLASIINDAPINQSDRESGIAWRPKNSDGKYDGPIRMRVGLGKSKNMVSIRLLRGVGLDNIISHLSRFGFNPKELPHDETLAIGSASLTPMEVATGFAIINNGGFAVTPYLIERIEDIDNQIVWQAEPEIACHKCESNSTDEKADNSETDNNSHVKLAPRVLDPQNAFLVTEMMRTGLRANGSWTYKTYWQGTGWRARNLLHREDLAGKTGTTNDAKDTWFSGFSPDLVATSWVGFDNMSRSLGRTSANQYLLNKNPQKYNWIGNAMVGGEDGARAAQPAWIRFMQKALDGVPEKPFFIPDNIITVRVDRTTGKLTQRTDHTSLFEYFKKGTEPTQYVRPDEVYDPYIEDEGQPQSEPEDIF</sequence>
<dbReference type="UniPathway" id="UPA00219"/>
<accession>A0A8J6IUI7</accession>
<keyword evidence="15" id="KW-0378">Hydrolase</keyword>
<dbReference type="GO" id="GO:0008658">
    <property type="term" value="F:penicillin binding"/>
    <property type="evidence" value="ECO:0007669"/>
    <property type="project" value="InterPro"/>
</dbReference>
<keyword evidence="16" id="KW-0133">Cell shape</keyword>
<dbReference type="InterPro" id="IPR050396">
    <property type="entry name" value="Glycosyltr_51/Transpeptidase"/>
</dbReference>
<dbReference type="InterPro" id="IPR001264">
    <property type="entry name" value="Glyco_trans_51"/>
</dbReference>
<evidence type="ECO:0000256" key="12">
    <source>
        <dbReference type="ARBA" id="ARBA00022676"/>
    </source>
</evidence>
<dbReference type="Proteomes" id="UP000601768">
    <property type="component" value="Unassembled WGS sequence"/>
</dbReference>
<organism evidence="33 34">
    <name type="scientific">Neptunicella marina</name>
    <dbReference type="NCBI Taxonomy" id="2125989"/>
    <lineage>
        <taxon>Bacteria</taxon>
        <taxon>Pseudomonadati</taxon>
        <taxon>Pseudomonadota</taxon>
        <taxon>Gammaproteobacteria</taxon>
        <taxon>Alteromonadales</taxon>
        <taxon>Alteromonadaceae</taxon>
        <taxon>Neptunicella</taxon>
    </lineage>
</organism>
<evidence type="ECO:0000256" key="23">
    <source>
        <dbReference type="ARBA" id="ARBA00023316"/>
    </source>
</evidence>
<keyword evidence="17" id="KW-0735">Signal-anchor</keyword>
<reference evidence="33" key="2">
    <citation type="submission" date="2020-08" db="EMBL/GenBank/DDBJ databases">
        <authorList>
            <person name="Lai Q."/>
        </authorList>
    </citation>
    <scope>NUCLEOTIDE SEQUENCE</scope>
    <source>
        <strain evidence="33">S27-2</strain>
    </source>
</reference>
<dbReference type="Pfam" id="PF00905">
    <property type="entry name" value="Transpeptidase"/>
    <property type="match status" value="1"/>
</dbReference>
<dbReference type="GO" id="GO:0008955">
    <property type="term" value="F:peptidoglycan glycosyltransferase activity"/>
    <property type="evidence" value="ECO:0007669"/>
    <property type="project" value="UniProtKB-EC"/>
</dbReference>
<evidence type="ECO:0000256" key="4">
    <source>
        <dbReference type="ARBA" id="ARBA00007090"/>
    </source>
</evidence>
<keyword evidence="23" id="KW-0961">Cell wall biogenesis/degradation</keyword>
<feature type="domain" description="Penicillin-binding protein transpeptidase" evidence="30">
    <location>
        <begin position="465"/>
        <end position="748"/>
    </location>
</feature>
<dbReference type="FunFam" id="1.10.3810.10:FF:000003">
    <property type="entry name" value="Penicillin-binding protein 1a"/>
    <property type="match status" value="1"/>
</dbReference>
<evidence type="ECO:0000256" key="27">
    <source>
        <dbReference type="ARBA" id="ARBA00060592"/>
    </source>
</evidence>
<dbReference type="SUPFAM" id="SSF56601">
    <property type="entry name" value="beta-lactamase/transpeptidase-like"/>
    <property type="match status" value="1"/>
</dbReference>
<dbReference type="Gene3D" id="1.10.3810.10">
    <property type="entry name" value="Biosynthetic peptidoglycan transglycosylase-like"/>
    <property type="match status" value="1"/>
</dbReference>
<keyword evidence="20 29" id="KW-0472">Membrane</keyword>
<dbReference type="EC" id="3.4.16.4" evidence="6"/>
<comment type="subcellular location">
    <subcellularLocation>
        <location evidence="2">Cell inner membrane</location>
        <topology evidence="2">Single-pass type II membrane protein</topology>
    </subcellularLocation>
</comment>
<evidence type="ECO:0000256" key="15">
    <source>
        <dbReference type="ARBA" id="ARBA00022801"/>
    </source>
</evidence>
<dbReference type="PANTHER" id="PTHR32282:SF27">
    <property type="entry name" value="PENICILLIN-BINDING PROTEIN 1A"/>
    <property type="match status" value="1"/>
</dbReference>
<comment type="function">
    <text evidence="1">Cell wall formation. Synthesis of cross-linked peptidoglycan from the lipid intermediates. The enzyme has a penicillin-insensitive transglycosylase N-terminal domain (formation of linear glycan strands) and a penicillin-sensitive transpeptidase C-terminal domain (cross-linking of the peptide subunits).</text>
</comment>
<evidence type="ECO:0000256" key="20">
    <source>
        <dbReference type="ARBA" id="ARBA00023136"/>
    </source>
</evidence>
<evidence type="ECO:0000256" key="17">
    <source>
        <dbReference type="ARBA" id="ARBA00022968"/>
    </source>
</evidence>
<evidence type="ECO:0000256" key="8">
    <source>
        <dbReference type="ARBA" id="ARBA00022475"/>
    </source>
</evidence>
<evidence type="ECO:0000256" key="24">
    <source>
        <dbReference type="ARBA" id="ARBA00034000"/>
    </source>
</evidence>
<evidence type="ECO:0000256" key="5">
    <source>
        <dbReference type="ARBA" id="ARBA00007739"/>
    </source>
</evidence>
<comment type="pathway">
    <text evidence="27">Glycan biosynthesis.</text>
</comment>
<dbReference type="SUPFAM" id="SSF53955">
    <property type="entry name" value="Lysozyme-like"/>
    <property type="match status" value="1"/>
</dbReference>
<keyword evidence="9" id="KW-0997">Cell inner membrane</keyword>
<evidence type="ECO:0000256" key="19">
    <source>
        <dbReference type="ARBA" id="ARBA00022989"/>
    </source>
</evidence>
<evidence type="ECO:0000256" key="28">
    <source>
        <dbReference type="SAM" id="MobiDB-lite"/>
    </source>
</evidence>
<comment type="caution">
    <text evidence="33">The sequence shown here is derived from an EMBL/GenBank/DDBJ whole genome shotgun (WGS) entry which is preliminary data.</text>
</comment>
<dbReference type="InterPro" id="IPR036950">
    <property type="entry name" value="PBP_transglycosylase"/>
</dbReference>
<feature type="compositionally biased region" description="Acidic residues" evidence="28">
    <location>
        <begin position="860"/>
        <end position="879"/>
    </location>
</feature>
<dbReference type="PANTHER" id="PTHR32282">
    <property type="entry name" value="BINDING PROTEIN TRANSPEPTIDASE, PUTATIVE-RELATED"/>
    <property type="match status" value="1"/>
</dbReference>
<evidence type="ECO:0000256" key="21">
    <source>
        <dbReference type="ARBA" id="ARBA00023251"/>
    </source>
</evidence>
<evidence type="ECO:0000256" key="22">
    <source>
        <dbReference type="ARBA" id="ARBA00023268"/>
    </source>
</evidence>
<comment type="catalytic activity">
    <reaction evidence="24">
        <text>Preferential cleavage: (Ac)2-L-Lys-D-Ala-|-D-Ala. Also transpeptidation of peptidyl-alanyl moieties that are N-acyl substituents of D-alanine.</text>
        <dbReference type="EC" id="3.4.16.4"/>
    </reaction>
</comment>
<keyword evidence="10" id="KW-0121">Carboxypeptidase</keyword>
<dbReference type="GO" id="GO:0006508">
    <property type="term" value="P:proteolysis"/>
    <property type="evidence" value="ECO:0007669"/>
    <property type="project" value="UniProtKB-KW"/>
</dbReference>